<keyword evidence="7" id="KW-1185">Reference proteome</keyword>
<dbReference type="OrthoDB" id="7914859at2"/>
<dbReference type="PANTHER" id="PTHR30537">
    <property type="entry name" value="HTH-TYPE TRANSCRIPTIONAL REGULATOR"/>
    <property type="match status" value="1"/>
</dbReference>
<dbReference type="GO" id="GO:0003700">
    <property type="term" value="F:DNA-binding transcription factor activity"/>
    <property type="evidence" value="ECO:0007669"/>
    <property type="project" value="InterPro"/>
</dbReference>
<dbReference type="InterPro" id="IPR000847">
    <property type="entry name" value="LysR_HTH_N"/>
</dbReference>
<evidence type="ECO:0000313" key="6">
    <source>
        <dbReference type="EMBL" id="EAS51271.1"/>
    </source>
</evidence>
<keyword evidence="2" id="KW-0805">Transcription regulation</keyword>
<feature type="domain" description="HTH lysR-type" evidence="5">
    <location>
        <begin position="3"/>
        <end position="60"/>
    </location>
</feature>
<dbReference type="PROSITE" id="PS50931">
    <property type="entry name" value="HTH_LYSR"/>
    <property type="match status" value="1"/>
</dbReference>
<name>Q1YMW0_AURMS</name>
<organism evidence="6 7">
    <name type="scientific">Aurantimonas manganoxydans (strain ATCC BAA-1229 / DSM 21871 / SI85-9A1)</name>
    <dbReference type="NCBI Taxonomy" id="287752"/>
    <lineage>
        <taxon>Bacteria</taxon>
        <taxon>Pseudomonadati</taxon>
        <taxon>Pseudomonadota</taxon>
        <taxon>Alphaproteobacteria</taxon>
        <taxon>Hyphomicrobiales</taxon>
        <taxon>Aurantimonadaceae</taxon>
        <taxon>Aurantimonas</taxon>
    </lineage>
</organism>
<evidence type="ECO:0000256" key="1">
    <source>
        <dbReference type="ARBA" id="ARBA00009437"/>
    </source>
</evidence>
<dbReference type="InterPro" id="IPR005119">
    <property type="entry name" value="LysR_subst-bd"/>
</dbReference>
<evidence type="ECO:0000256" key="2">
    <source>
        <dbReference type="ARBA" id="ARBA00023015"/>
    </source>
</evidence>
<dbReference type="GO" id="GO:0043565">
    <property type="term" value="F:sequence-specific DNA binding"/>
    <property type="evidence" value="ECO:0007669"/>
    <property type="project" value="TreeGrafter"/>
</dbReference>
<dbReference type="InterPro" id="IPR058163">
    <property type="entry name" value="LysR-type_TF_proteobact-type"/>
</dbReference>
<comment type="caution">
    <text evidence="6">The sequence shown here is derived from an EMBL/GenBank/DDBJ whole genome shotgun (WGS) entry which is preliminary data.</text>
</comment>
<dbReference type="SUPFAM" id="SSF46785">
    <property type="entry name" value="Winged helix' DNA-binding domain"/>
    <property type="match status" value="1"/>
</dbReference>
<dbReference type="InterPro" id="IPR036390">
    <property type="entry name" value="WH_DNA-bd_sf"/>
</dbReference>
<evidence type="ECO:0000256" key="4">
    <source>
        <dbReference type="ARBA" id="ARBA00023163"/>
    </source>
</evidence>
<evidence type="ECO:0000259" key="5">
    <source>
        <dbReference type="PROSITE" id="PS50931"/>
    </source>
</evidence>
<dbReference type="Gene3D" id="1.10.10.10">
    <property type="entry name" value="Winged helix-like DNA-binding domain superfamily/Winged helix DNA-binding domain"/>
    <property type="match status" value="1"/>
</dbReference>
<dbReference type="InterPro" id="IPR036388">
    <property type="entry name" value="WH-like_DNA-bd_sf"/>
</dbReference>
<proteinExistence type="inferred from homology"/>
<keyword evidence="4" id="KW-0804">Transcription</keyword>
<dbReference type="EMBL" id="AAPJ01000001">
    <property type="protein sequence ID" value="EAS51271.1"/>
    <property type="molecule type" value="Genomic_DNA"/>
</dbReference>
<dbReference type="SUPFAM" id="SSF53850">
    <property type="entry name" value="Periplasmic binding protein-like II"/>
    <property type="match status" value="1"/>
</dbReference>
<sequence length="291" mass="32731">MQIPFRAILAFHATARAGSMVEASASIGVTPSAISQQIQLLEAFFGMRLFSRTGRGVILTEAGERYFDLIRHEVERVASVTEQMRERHSYTVLNVRIAPTFANTWVLPRLPGFITANPDIELHVDATNEPPDYSREAIDLEIRHGSGGWPGLYTEFLRDEEMSVLCAPGCAPAGSLDIADLARFRLLHSVKNVVQWSHWFDAQGEAPPKGLQRALFDRAHMSIDMAVAAVGLALESDLTAQREIADGRLVRPMRHEKRVMQRSLWLVCPHQHLSRRKVQRFVDWLKATLAE</sequence>
<dbReference type="Pfam" id="PF00126">
    <property type="entry name" value="HTH_1"/>
    <property type="match status" value="1"/>
</dbReference>
<dbReference type="RefSeq" id="WP_009209913.1">
    <property type="nucleotide sequence ID" value="NZ_BBWP01000021.1"/>
</dbReference>
<reference evidence="6 7" key="1">
    <citation type="journal article" date="2008" name="Appl. Environ. Microbiol.">
        <title>Genomic insights into Mn(II) oxidation by the marine alphaproteobacterium Aurantimonas sp. strain SI85-9A1.</title>
        <authorList>
            <person name="Dick G.J."/>
            <person name="Podell S."/>
            <person name="Johnson H.A."/>
            <person name="Rivera-Espinoza Y."/>
            <person name="Bernier-Latmani R."/>
            <person name="McCarthy J.K."/>
            <person name="Torpey J.W."/>
            <person name="Clement B.G."/>
            <person name="Gaasterland T."/>
            <person name="Tebo B.M."/>
        </authorList>
    </citation>
    <scope>NUCLEOTIDE SEQUENCE [LARGE SCALE GENOMIC DNA]</scope>
    <source>
        <strain evidence="6 7">SI85-9A1</strain>
    </source>
</reference>
<dbReference type="GO" id="GO:0006351">
    <property type="term" value="P:DNA-templated transcription"/>
    <property type="evidence" value="ECO:0007669"/>
    <property type="project" value="TreeGrafter"/>
</dbReference>
<evidence type="ECO:0000256" key="3">
    <source>
        <dbReference type="ARBA" id="ARBA00023125"/>
    </source>
</evidence>
<dbReference type="Proteomes" id="UP000000321">
    <property type="component" value="Unassembled WGS sequence"/>
</dbReference>
<dbReference type="BioCyc" id="AURANTIMONAS:SI859A1_02086-MONOMER"/>
<dbReference type="AlphaFoldDB" id="Q1YMW0"/>
<keyword evidence="3" id="KW-0238">DNA-binding</keyword>
<gene>
    <name evidence="6" type="ORF">SI859A1_02086</name>
</gene>
<comment type="similarity">
    <text evidence="1">Belongs to the LysR transcriptional regulatory family.</text>
</comment>
<dbReference type="PANTHER" id="PTHR30537:SF26">
    <property type="entry name" value="GLYCINE CLEAVAGE SYSTEM TRANSCRIPTIONAL ACTIVATOR"/>
    <property type="match status" value="1"/>
</dbReference>
<protein>
    <submittedName>
        <fullName evidence="6">Putative transcriptional regulator</fullName>
    </submittedName>
</protein>
<dbReference type="Gene3D" id="3.40.190.10">
    <property type="entry name" value="Periplasmic binding protein-like II"/>
    <property type="match status" value="2"/>
</dbReference>
<dbReference type="HOGENOM" id="CLU_039613_37_1_5"/>
<dbReference type="CDD" id="cd08432">
    <property type="entry name" value="PBP2_GcdR_TrpI_HvrB_AmpR_like"/>
    <property type="match status" value="1"/>
</dbReference>
<accession>Q1YMW0</accession>
<evidence type="ECO:0000313" key="7">
    <source>
        <dbReference type="Proteomes" id="UP000000321"/>
    </source>
</evidence>
<dbReference type="Pfam" id="PF03466">
    <property type="entry name" value="LysR_substrate"/>
    <property type="match status" value="1"/>
</dbReference>